<dbReference type="InterPro" id="IPR001138">
    <property type="entry name" value="Zn2Cys6_DnaBD"/>
</dbReference>
<dbReference type="PROSITE" id="PS50048">
    <property type="entry name" value="ZN2_CY6_FUNGAL_2"/>
    <property type="match status" value="1"/>
</dbReference>
<keyword evidence="11" id="KW-1185">Reference proteome</keyword>
<evidence type="ECO:0000313" key="10">
    <source>
        <dbReference type="EMBL" id="RSH90172.1"/>
    </source>
</evidence>
<dbReference type="SMART" id="SM00066">
    <property type="entry name" value="GAL4"/>
    <property type="match status" value="1"/>
</dbReference>
<feature type="region of interest" description="Disordered" evidence="8">
    <location>
        <begin position="410"/>
        <end position="429"/>
    </location>
</feature>
<proteinExistence type="predicted"/>
<feature type="region of interest" description="Disordered" evidence="8">
    <location>
        <begin position="1"/>
        <end position="32"/>
    </location>
</feature>
<dbReference type="GO" id="GO:0008270">
    <property type="term" value="F:zinc ion binding"/>
    <property type="evidence" value="ECO:0007669"/>
    <property type="project" value="InterPro"/>
</dbReference>
<dbReference type="OrthoDB" id="3364175at2759"/>
<keyword evidence="3" id="KW-0862">Zinc</keyword>
<dbReference type="STRING" id="1890683.A0A427YGG3"/>
<dbReference type="InterPro" id="IPR052202">
    <property type="entry name" value="Yeast_MetPath_Reg"/>
</dbReference>
<dbReference type="GO" id="GO:0006351">
    <property type="term" value="P:DNA-templated transcription"/>
    <property type="evidence" value="ECO:0007669"/>
    <property type="project" value="InterPro"/>
</dbReference>
<dbReference type="CDD" id="cd12148">
    <property type="entry name" value="fungal_TF_MHR"/>
    <property type="match status" value="1"/>
</dbReference>
<reference evidence="10 11" key="1">
    <citation type="submission" date="2018-11" db="EMBL/GenBank/DDBJ databases">
        <title>Genome sequence of Saitozyma podzolica DSM 27192.</title>
        <authorList>
            <person name="Aliyu H."/>
            <person name="Gorte O."/>
            <person name="Ochsenreither K."/>
        </authorList>
    </citation>
    <scope>NUCLEOTIDE SEQUENCE [LARGE SCALE GENOMIC DNA]</scope>
    <source>
        <strain evidence="10 11">DSM 27192</strain>
    </source>
</reference>
<evidence type="ECO:0000256" key="1">
    <source>
        <dbReference type="ARBA" id="ARBA00004123"/>
    </source>
</evidence>
<dbReference type="SMART" id="SM00906">
    <property type="entry name" value="Fungal_trans"/>
    <property type="match status" value="1"/>
</dbReference>
<evidence type="ECO:0000256" key="7">
    <source>
        <dbReference type="ARBA" id="ARBA00023242"/>
    </source>
</evidence>
<dbReference type="AlphaFoldDB" id="A0A427YGG3"/>
<dbReference type="PROSITE" id="PS00463">
    <property type="entry name" value="ZN2_CY6_FUNGAL_1"/>
    <property type="match status" value="1"/>
</dbReference>
<evidence type="ECO:0000256" key="4">
    <source>
        <dbReference type="ARBA" id="ARBA00023015"/>
    </source>
</evidence>
<evidence type="ECO:0000313" key="11">
    <source>
        <dbReference type="Proteomes" id="UP000279259"/>
    </source>
</evidence>
<dbReference type="GO" id="GO:0043565">
    <property type="term" value="F:sequence-specific DNA binding"/>
    <property type="evidence" value="ECO:0007669"/>
    <property type="project" value="TreeGrafter"/>
</dbReference>
<feature type="domain" description="Zn(2)-C6 fungal-type" evidence="9">
    <location>
        <begin position="37"/>
        <end position="71"/>
    </location>
</feature>
<gene>
    <name evidence="10" type="ORF">EHS25_001506</name>
</gene>
<evidence type="ECO:0000256" key="8">
    <source>
        <dbReference type="SAM" id="MobiDB-lite"/>
    </source>
</evidence>
<keyword evidence="2" id="KW-0479">Metal-binding</keyword>
<protein>
    <recommendedName>
        <fullName evidence="9">Zn(2)-C6 fungal-type domain-containing protein</fullName>
    </recommendedName>
</protein>
<dbReference type="EMBL" id="RSCD01000011">
    <property type="protein sequence ID" value="RSH90172.1"/>
    <property type="molecule type" value="Genomic_DNA"/>
</dbReference>
<dbReference type="GO" id="GO:0000981">
    <property type="term" value="F:DNA-binding transcription factor activity, RNA polymerase II-specific"/>
    <property type="evidence" value="ECO:0007669"/>
    <property type="project" value="InterPro"/>
</dbReference>
<dbReference type="SUPFAM" id="SSF57701">
    <property type="entry name" value="Zn2/Cys6 DNA-binding domain"/>
    <property type="match status" value="1"/>
</dbReference>
<dbReference type="CDD" id="cd00067">
    <property type="entry name" value="GAL4"/>
    <property type="match status" value="1"/>
</dbReference>
<sequence>MDDASGSTPAPLVEEDHSSSDESAAPTRKRQRRIALACNRCKSRKQRCNMEGRGPNDPCKSCEKAGADCVLQEKPPKTEYPAEYISFLEGRIASLEARLADYSPDDTMISDHLPPKQIVTADGEPPEVEGVGEDNGQVKNEIAAGVALLSLNSVSEPHYLGGSSGYSWAKVLLGTLHRPASSLFKPTETFHSRHRSQPTLTRPALPAREVANALIDSFYMHVQARYAFVDWRKLRGILARQEELVVPKGKYAPGTPEWREKGAASFFVWMVYAIGARLLQGVPLPGVADPEAYYAAALEHMDVIVTLHNVENVQAFLYLVMYSLRCAEGPSVWHLTGIAMKMCIELGMHRRRKVPKGTTAYAEEIRKRTWWTVYGLDRWFALTLGRPLGIDDRDVDQTLPLDINCDADVPTTSTMNTDSPVSVDDTSPTRPFTSMSSALHVIRLRRIEAQIQKTVYRVDQRRDSQNEVRLLLEKIDRWREAIPKRPVGPGWQSVPCCSEDWFLMKGEATRLLLLRPLTAKAKAGDTWLTMAAQSAAQLCEIFRRLHQNYPLANSLSLTDLHSIFLTGLTLLHLLLSHPRVLPLRESSKAIRACSTALFVYAQHFRAAEPFRDAFEDMANACLDACEKAEDDKPVKDVETRDMQNEWERHVGEMAAWMMNANAQKEFLELVTSLGFNPNVPLDIAQPAPQEQELLFAPQQPFQVPVYGGVPELYPSIQGVAEQTIYQQQLQVQQVQQVQQIPQLHQISTGLAQTMAPPPAPMLPTPSSTSSVQTPDITTAGHSAGPLPFERAFATGDWFSSTFGTNA</sequence>
<comment type="caution">
    <text evidence="10">The sequence shown here is derived from an EMBL/GenBank/DDBJ whole genome shotgun (WGS) entry which is preliminary data.</text>
</comment>
<keyword evidence="4" id="KW-0805">Transcription regulation</keyword>
<dbReference type="Pfam" id="PF04082">
    <property type="entry name" value="Fungal_trans"/>
    <property type="match status" value="1"/>
</dbReference>
<dbReference type="GO" id="GO:0045944">
    <property type="term" value="P:positive regulation of transcription by RNA polymerase II"/>
    <property type="evidence" value="ECO:0007669"/>
    <property type="project" value="TreeGrafter"/>
</dbReference>
<dbReference type="InterPro" id="IPR007219">
    <property type="entry name" value="XnlR_reg_dom"/>
</dbReference>
<dbReference type="Proteomes" id="UP000279259">
    <property type="component" value="Unassembled WGS sequence"/>
</dbReference>
<comment type="subcellular location">
    <subcellularLocation>
        <location evidence="1">Nucleus</location>
    </subcellularLocation>
</comment>
<dbReference type="InterPro" id="IPR036864">
    <property type="entry name" value="Zn2-C6_fun-type_DNA-bd_sf"/>
</dbReference>
<evidence type="ECO:0000256" key="3">
    <source>
        <dbReference type="ARBA" id="ARBA00022833"/>
    </source>
</evidence>
<evidence type="ECO:0000256" key="5">
    <source>
        <dbReference type="ARBA" id="ARBA00023125"/>
    </source>
</evidence>
<dbReference type="PANTHER" id="PTHR47782:SF12">
    <property type="entry name" value="ZN(II)2CYS6 TRANSCRIPTION FACTOR (EUROFUNG)"/>
    <property type="match status" value="1"/>
</dbReference>
<evidence type="ECO:0000256" key="6">
    <source>
        <dbReference type="ARBA" id="ARBA00023163"/>
    </source>
</evidence>
<evidence type="ECO:0000256" key="2">
    <source>
        <dbReference type="ARBA" id="ARBA00022723"/>
    </source>
</evidence>
<dbReference type="GO" id="GO:0005634">
    <property type="term" value="C:nucleus"/>
    <property type="evidence" value="ECO:0007669"/>
    <property type="project" value="UniProtKB-SubCell"/>
</dbReference>
<keyword evidence="5" id="KW-0238">DNA-binding</keyword>
<dbReference type="Pfam" id="PF00172">
    <property type="entry name" value="Zn_clus"/>
    <property type="match status" value="1"/>
</dbReference>
<keyword evidence="7" id="KW-0539">Nucleus</keyword>
<organism evidence="10 11">
    <name type="scientific">Saitozyma podzolica</name>
    <dbReference type="NCBI Taxonomy" id="1890683"/>
    <lineage>
        <taxon>Eukaryota</taxon>
        <taxon>Fungi</taxon>
        <taxon>Dikarya</taxon>
        <taxon>Basidiomycota</taxon>
        <taxon>Agaricomycotina</taxon>
        <taxon>Tremellomycetes</taxon>
        <taxon>Tremellales</taxon>
        <taxon>Trimorphomycetaceae</taxon>
        <taxon>Saitozyma</taxon>
    </lineage>
</organism>
<dbReference type="PANTHER" id="PTHR47782">
    <property type="entry name" value="ZN(II)2CYS6 TRANSCRIPTION FACTOR (EUROFUNG)-RELATED"/>
    <property type="match status" value="1"/>
</dbReference>
<keyword evidence="6" id="KW-0804">Transcription</keyword>
<evidence type="ECO:0000259" key="9">
    <source>
        <dbReference type="PROSITE" id="PS50048"/>
    </source>
</evidence>
<name>A0A427YGG3_9TREE</name>
<dbReference type="Gene3D" id="4.10.240.10">
    <property type="entry name" value="Zn(2)-C6 fungal-type DNA-binding domain"/>
    <property type="match status" value="1"/>
</dbReference>
<accession>A0A427YGG3</accession>